<dbReference type="Pfam" id="PF10150">
    <property type="entry name" value="RNase_E_G"/>
    <property type="match status" value="1"/>
</dbReference>
<evidence type="ECO:0000256" key="5">
    <source>
        <dbReference type="ARBA" id="ARBA00022884"/>
    </source>
</evidence>
<comment type="caution">
    <text evidence="7">The sequence shown here is derived from an EMBL/GenBank/DDBJ whole genome shotgun (WGS) entry which is preliminary data.</text>
</comment>
<keyword evidence="2" id="KW-0479">Metal-binding</keyword>
<reference evidence="7 8" key="1">
    <citation type="submission" date="2018-03" db="EMBL/GenBank/DDBJ databases">
        <title>Genomic Encyclopedia of Type Strains, Phase III (KMG-III): the genomes of soil and plant-associated and newly described type strains.</title>
        <authorList>
            <person name="Whitman W."/>
        </authorList>
    </citation>
    <scope>NUCLEOTIDE SEQUENCE [LARGE SCALE GENOMIC DNA]</scope>
    <source>
        <strain evidence="7 8">CGMCC 1.07653</strain>
    </source>
</reference>
<accession>A0A2P8HCK3</accession>
<keyword evidence="4" id="KW-0460">Magnesium</keyword>
<name>A0A2P8HCK3_9BACI</name>
<dbReference type="PANTHER" id="PTHR30001:SF0">
    <property type="entry name" value="RIBONUCLEASE G"/>
    <property type="match status" value="1"/>
</dbReference>
<dbReference type="OrthoDB" id="9804278at2"/>
<keyword evidence="3" id="KW-0378">Hydrolase</keyword>
<dbReference type="PROSITE" id="PS50126">
    <property type="entry name" value="S1"/>
    <property type="match status" value="1"/>
</dbReference>
<comment type="cofactor">
    <cofactor evidence="1">
        <name>Mg(2+)</name>
        <dbReference type="ChEBI" id="CHEBI:18420"/>
    </cofactor>
</comment>
<feature type="domain" description="S1 motif" evidence="6">
    <location>
        <begin position="36"/>
        <end position="116"/>
    </location>
</feature>
<dbReference type="Proteomes" id="UP000242310">
    <property type="component" value="Unassembled WGS sequence"/>
</dbReference>
<dbReference type="GO" id="GO:0004540">
    <property type="term" value="F:RNA nuclease activity"/>
    <property type="evidence" value="ECO:0007669"/>
    <property type="project" value="InterPro"/>
</dbReference>
<dbReference type="GO" id="GO:0006364">
    <property type="term" value="P:rRNA processing"/>
    <property type="evidence" value="ECO:0007669"/>
    <property type="project" value="TreeGrafter"/>
</dbReference>
<evidence type="ECO:0000256" key="1">
    <source>
        <dbReference type="ARBA" id="ARBA00001946"/>
    </source>
</evidence>
<dbReference type="RefSeq" id="WP_106589068.1">
    <property type="nucleotide sequence ID" value="NZ_PYAV01000009.1"/>
</dbReference>
<proteinExistence type="predicted"/>
<evidence type="ECO:0000256" key="4">
    <source>
        <dbReference type="ARBA" id="ARBA00022842"/>
    </source>
</evidence>
<dbReference type="InterPro" id="IPR019307">
    <property type="entry name" value="RNA-bd_AU-1/RNase_E/G"/>
</dbReference>
<keyword evidence="8" id="KW-1185">Reference proteome</keyword>
<evidence type="ECO:0000256" key="2">
    <source>
        <dbReference type="ARBA" id="ARBA00022723"/>
    </source>
</evidence>
<dbReference type="Gene3D" id="2.40.50.140">
    <property type="entry name" value="Nucleic acid-binding proteins"/>
    <property type="match status" value="1"/>
</dbReference>
<organism evidence="7 8">
    <name type="scientific">Salsuginibacillus halophilus</name>
    <dbReference type="NCBI Taxonomy" id="517424"/>
    <lineage>
        <taxon>Bacteria</taxon>
        <taxon>Bacillati</taxon>
        <taxon>Bacillota</taxon>
        <taxon>Bacilli</taxon>
        <taxon>Bacillales</taxon>
        <taxon>Bacillaceae</taxon>
        <taxon>Salsuginibacillus</taxon>
    </lineage>
</organism>
<protein>
    <submittedName>
        <fullName evidence="7">RNAse G</fullName>
    </submittedName>
</protein>
<evidence type="ECO:0000256" key="3">
    <source>
        <dbReference type="ARBA" id="ARBA00022801"/>
    </source>
</evidence>
<dbReference type="InterPro" id="IPR012340">
    <property type="entry name" value="NA-bd_OB-fold"/>
</dbReference>
<dbReference type="InterPro" id="IPR003029">
    <property type="entry name" value="S1_domain"/>
</dbReference>
<evidence type="ECO:0000259" key="6">
    <source>
        <dbReference type="PROSITE" id="PS50126"/>
    </source>
</evidence>
<dbReference type="SMART" id="SM00316">
    <property type="entry name" value="S1"/>
    <property type="match status" value="1"/>
</dbReference>
<dbReference type="GO" id="GO:0005737">
    <property type="term" value="C:cytoplasm"/>
    <property type="evidence" value="ECO:0007669"/>
    <property type="project" value="TreeGrafter"/>
</dbReference>
<sequence>MELIIDRTEEAVWSAVREEKQIVEVDMRRAGALAAGTIVDGVVTELMPSMNAAFVHVGRSKAGLLHLEDLAAFRADASIKEGAKIQDWLRPGECVRVQVRREEVESKGPKLSTILKFNGRGIVYIANSEEIGVSKRLASESGRAAWRETLKTWAAPGEGFILRTEAAAMTETEVKKEADRLRKTAAYVHEDARADAPAVVSPSASFLEQKLTDTAVSLLNRVIVNHPADAAAAEDFLSRFGARNVTVEMINQGSTFAAENVCAELKHVFTPKVPLAGGGSIMIECTEALTAIDVNMGGFKKENSRKQAIQKANETAILEIARQLRLRDIGGLIVIDLIDMADEVDKENVLQLLKKKLQDDRKKTNVGGITQFGLVELTRKRTGSSWLEEAKQLCSLCNGEGNIIKESIIPGFKFTD</sequence>
<evidence type="ECO:0000313" key="8">
    <source>
        <dbReference type="Proteomes" id="UP000242310"/>
    </source>
</evidence>
<dbReference type="PANTHER" id="PTHR30001">
    <property type="entry name" value="RIBONUCLEASE"/>
    <property type="match status" value="1"/>
</dbReference>
<dbReference type="InterPro" id="IPR004659">
    <property type="entry name" value="RNase_E/G"/>
</dbReference>
<dbReference type="CDD" id="cd04453">
    <property type="entry name" value="S1_RNase_E"/>
    <property type="match status" value="1"/>
</dbReference>
<dbReference type="GO" id="GO:0046872">
    <property type="term" value="F:metal ion binding"/>
    <property type="evidence" value="ECO:0007669"/>
    <property type="project" value="UniProtKB-KW"/>
</dbReference>
<dbReference type="Pfam" id="PF00575">
    <property type="entry name" value="S1"/>
    <property type="match status" value="1"/>
</dbReference>
<dbReference type="GO" id="GO:0016787">
    <property type="term" value="F:hydrolase activity"/>
    <property type="evidence" value="ECO:0007669"/>
    <property type="project" value="UniProtKB-KW"/>
</dbReference>
<dbReference type="EMBL" id="PYAV01000009">
    <property type="protein sequence ID" value="PSL43960.1"/>
    <property type="molecule type" value="Genomic_DNA"/>
</dbReference>
<dbReference type="GO" id="GO:0003723">
    <property type="term" value="F:RNA binding"/>
    <property type="evidence" value="ECO:0007669"/>
    <property type="project" value="UniProtKB-KW"/>
</dbReference>
<dbReference type="AlphaFoldDB" id="A0A2P8HCK3"/>
<dbReference type="SUPFAM" id="SSF50249">
    <property type="entry name" value="Nucleic acid-binding proteins"/>
    <property type="match status" value="1"/>
</dbReference>
<gene>
    <name evidence="7" type="ORF">B0H94_10915</name>
</gene>
<keyword evidence="5" id="KW-0694">RNA-binding</keyword>
<evidence type="ECO:0000313" key="7">
    <source>
        <dbReference type="EMBL" id="PSL43960.1"/>
    </source>
</evidence>